<dbReference type="GO" id="GO:0004519">
    <property type="term" value="F:endonuclease activity"/>
    <property type="evidence" value="ECO:0007669"/>
    <property type="project" value="UniProtKB-KW"/>
</dbReference>
<dbReference type="Proteomes" id="UP000306808">
    <property type="component" value="Unassembled WGS sequence"/>
</dbReference>
<dbReference type="OrthoDB" id="9805504at2"/>
<evidence type="ECO:0000256" key="2">
    <source>
        <dbReference type="ARBA" id="ARBA00022759"/>
    </source>
</evidence>
<dbReference type="PROSITE" id="PS51257">
    <property type="entry name" value="PROKAR_LIPOPROTEIN"/>
    <property type="match status" value="1"/>
</dbReference>
<dbReference type="InterPro" id="IPR035437">
    <property type="entry name" value="SNase_OB-fold_sf"/>
</dbReference>
<keyword evidence="3" id="KW-0378">Hydrolase</keyword>
<dbReference type="SMART" id="SM00318">
    <property type="entry name" value="SNc"/>
    <property type="match status" value="1"/>
</dbReference>
<dbReference type="PROSITE" id="PS01123">
    <property type="entry name" value="TNASE_1"/>
    <property type="match status" value="1"/>
</dbReference>
<dbReference type="EMBL" id="SUME01000001">
    <property type="protein sequence ID" value="TJZ62984.1"/>
    <property type="molecule type" value="Genomic_DNA"/>
</dbReference>
<reference evidence="5 6" key="1">
    <citation type="submission" date="2019-04" db="EMBL/GenBank/DDBJ databases">
        <title>Sphingobacterium olei sp. nov., isolated from oil-contaminated soil.</title>
        <authorList>
            <person name="Liu B."/>
        </authorList>
    </citation>
    <scope>NUCLEOTIDE SEQUENCE [LARGE SCALE GENOMIC DNA]</scope>
    <source>
        <strain evidence="5 6">HAL-9</strain>
    </source>
</reference>
<comment type="caution">
    <text evidence="5">The sequence shown here is derived from an EMBL/GenBank/DDBJ whole genome shotgun (WGS) entry which is preliminary data.</text>
</comment>
<organism evidence="5 6">
    <name type="scientific">Sphingobacterium olei</name>
    <dbReference type="NCBI Taxonomy" id="2571155"/>
    <lineage>
        <taxon>Bacteria</taxon>
        <taxon>Pseudomonadati</taxon>
        <taxon>Bacteroidota</taxon>
        <taxon>Sphingobacteriia</taxon>
        <taxon>Sphingobacteriales</taxon>
        <taxon>Sphingobacteriaceae</taxon>
        <taxon>Sphingobacterium</taxon>
    </lineage>
</organism>
<dbReference type="PANTHER" id="PTHR12302">
    <property type="entry name" value="EBNA2 BINDING PROTEIN P100"/>
    <property type="match status" value="1"/>
</dbReference>
<keyword evidence="1" id="KW-0540">Nuclease</keyword>
<keyword evidence="6" id="KW-1185">Reference proteome</keyword>
<sequence>MTRIFLLLLVLLAGQSCGQSQEKQTGPEDLQHKTFMAKAIRIIDGDTMEVLYRGQSVRIRLTHIDSPERRRSQPFGKAAKQALSSLCHDQEVTIVSEKYDRYGRLLAEVKNERGQIINQEMVKLGMAWHFKRYSSDTTYAHLEEEARRLKIGFWAENDSIIGLMWKQ</sequence>
<feature type="domain" description="TNase-like" evidence="4">
    <location>
        <begin position="33"/>
        <end position="156"/>
    </location>
</feature>
<proteinExistence type="predicted"/>
<dbReference type="GO" id="GO:0016787">
    <property type="term" value="F:hydrolase activity"/>
    <property type="evidence" value="ECO:0007669"/>
    <property type="project" value="UniProtKB-KW"/>
</dbReference>
<evidence type="ECO:0000256" key="1">
    <source>
        <dbReference type="ARBA" id="ARBA00022722"/>
    </source>
</evidence>
<dbReference type="GO" id="GO:0003676">
    <property type="term" value="F:nucleic acid binding"/>
    <property type="evidence" value="ECO:0007669"/>
    <property type="project" value="InterPro"/>
</dbReference>
<dbReference type="InterPro" id="IPR002071">
    <property type="entry name" value="Thermonucl_AS"/>
</dbReference>
<accession>A0A4U0PJB2</accession>
<evidence type="ECO:0000313" key="5">
    <source>
        <dbReference type="EMBL" id="TJZ62984.1"/>
    </source>
</evidence>
<gene>
    <name evidence="5" type="ORF">FAZ15_01410</name>
</gene>
<dbReference type="RefSeq" id="WP_136899393.1">
    <property type="nucleotide sequence ID" value="NZ_SUME01000001.1"/>
</dbReference>
<protein>
    <submittedName>
        <fullName evidence="5">Thermonuclease family protein</fullName>
    </submittedName>
</protein>
<dbReference type="SUPFAM" id="SSF50199">
    <property type="entry name" value="Staphylococcal nuclease"/>
    <property type="match status" value="1"/>
</dbReference>
<keyword evidence="2" id="KW-0255">Endonuclease</keyword>
<dbReference type="PANTHER" id="PTHR12302:SF3">
    <property type="entry name" value="SERINE_THREONINE-PROTEIN KINASE 31"/>
    <property type="match status" value="1"/>
</dbReference>
<evidence type="ECO:0000256" key="3">
    <source>
        <dbReference type="ARBA" id="ARBA00022801"/>
    </source>
</evidence>
<evidence type="ECO:0000259" key="4">
    <source>
        <dbReference type="PROSITE" id="PS50830"/>
    </source>
</evidence>
<dbReference type="Pfam" id="PF00565">
    <property type="entry name" value="SNase"/>
    <property type="match status" value="1"/>
</dbReference>
<name>A0A4U0PJB2_9SPHI</name>
<dbReference type="InterPro" id="IPR016071">
    <property type="entry name" value="Staphylococal_nuclease_OB-fold"/>
</dbReference>
<dbReference type="Gene3D" id="2.40.50.90">
    <property type="match status" value="1"/>
</dbReference>
<dbReference type="AlphaFoldDB" id="A0A4U0PJB2"/>
<evidence type="ECO:0000313" key="6">
    <source>
        <dbReference type="Proteomes" id="UP000306808"/>
    </source>
</evidence>
<dbReference type="PROSITE" id="PS50830">
    <property type="entry name" value="TNASE_3"/>
    <property type="match status" value="1"/>
</dbReference>